<keyword evidence="2" id="KW-1185">Reference proteome</keyword>
<dbReference type="AlphaFoldDB" id="A0AA36I356"/>
<feature type="non-terminal residue" evidence="1">
    <location>
        <position position="1"/>
    </location>
</feature>
<proteinExistence type="predicted"/>
<reference evidence="1" key="1">
    <citation type="submission" date="2023-08" db="EMBL/GenBank/DDBJ databases">
        <authorList>
            <person name="Chen Y."/>
            <person name="Shah S."/>
            <person name="Dougan E. K."/>
            <person name="Thang M."/>
            <person name="Chan C."/>
        </authorList>
    </citation>
    <scope>NUCLEOTIDE SEQUENCE</scope>
</reference>
<evidence type="ECO:0000313" key="1">
    <source>
        <dbReference type="EMBL" id="CAJ1379451.1"/>
    </source>
</evidence>
<name>A0AA36I356_9DINO</name>
<organism evidence="1 2">
    <name type="scientific">Effrenium voratum</name>
    <dbReference type="NCBI Taxonomy" id="2562239"/>
    <lineage>
        <taxon>Eukaryota</taxon>
        <taxon>Sar</taxon>
        <taxon>Alveolata</taxon>
        <taxon>Dinophyceae</taxon>
        <taxon>Suessiales</taxon>
        <taxon>Symbiodiniaceae</taxon>
        <taxon>Effrenium</taxon>
    </lineage>
</organism>
<sequence length="133" mass="14767">VTKELLFKAAETSWSCLPSKYTARDFDHPFLAEDIGNFQAYKDAKMSKPLLGRRPWKSTCRDSLWPRTCSYWVSMHSLAARADDLSLGEDLLDAVVPIIAGGATFCGGCTRHFRALMKPVLSPPVEAGLSRVF</sequence>
<gene>
    <name evidence="1" type="ORF">EVOR1521_LOCUS7692</name>
</gene>
<dbReference type="EMBL" id="CAUJNA010000633">
    <property type="protein sequence ID" value="CAJ1379451.1"/>
    <property type="molecule type" value="Genomic_DNA"/>
</dbReference>
<protein>
    <submittedName>
        <fullName evidence="1">Uncharacterized protein</fullName>
    </submittedName>
</protein>
<comment type="caution">
    <text evidence="1">The sequence shown here is derived from an EMBL/GenBank/DDBJ whole genome shotgun (WGS) entry which is preliminary data.</text>
</comment>
<dbReference type="Proteomes" id="UP001178507">
    <property type="component" value="Unassembled WGS sequence"/>
</dbReference>
<evidence type="ECO:0000313" key="2">
    <source>
        <dbReference type="Proteomes" id="UP001178507"/>
    </source>
</evidence>
<accession>A0AA36I356</accession>